<dbReference type="PANTHER" id="PTHR40266:SF2">
    <property type="entry name" value="TOXIN HIGB-1"/>
    <property type="match status" value="1"/>
</dbReference>
<proteinExistence type="predicted"/>
<protein>
    <submittedName>
        <fullName evidence="1">Toxin-antitoxin system, toxin component, mRNA interferase</fullName>
    </submittedName>
</protein>
<reference evidence="1" key="1">
    <citation type="journal article" date="2021" name="Microb. Physiol.">
        <title>Proteogenomic Insights into the Physiology of Marine, Sulfate-Reducing, Filamentous Desulfonema limicola and Desulfonema magnum.</title>
        <authorList>
            <person name="Schnaars V."/>
            <person name="Wohlbrand L."/>
            <person name="Scheve S."/>
            <person name="Hinrichs C."/>
            <person name="Reinhardt R."/>
            <person name="Rabus R."/>
        </authorList>
    </citation>
    <scope>NUCLEOTIDE SEQUENCE</scope>
    <source>
        <strain evidence="1">5ac10</strain>
    </source>
</reference>
<dbReference type="InterPro" id="IPR035093">
    <property type="entry name" value="RelE/ParE_toxin_dom_sf"/>
</dbReference>
<dbReference type="Pfam" id="PF05015">
    <property type="entry name" value="HigB-like_toxin"/>
    <property type="match status" value="1"/>
</dbReference>
<dbReference type="KEGG" id="dli:dnl_03780"/>
<dbReference type="Proteomes" id="UP000663720">
    <property type="component" value="Chromosome"/>
</dbReference>
<dbReference type="EMBL" id="CP061799">
    <property type="protein sequence ID" value="QTA78163.1"/>
    <property type="molecule type" value="Genomic_DNA"/>
</dbReference>
<dbReference type="SUPFAM" id="SSF143011">
    <property type="entry name" value="RelE-like"/>
    <property type="match status" value="1"/>
</dbReference>
<organism evidence="1 2">
    <name type="scientific">Desulfonema limicola</name>
    <dbReference type="NCBI Taxonomy" id="45656"/>
    <lineage>
        <taxon>Bacteria</taxon>
        <taxon>Pseudomonadati</taxon>
        <taxon>Thermodesulfobacteriota</taxon>
        <taxon>Desulfobacteria</taxon>
        <taxon>Desulfobacterales</taxon>
        <taxon>Desulfococcaceae</taxon>
        <taxon>Desulfonema</taxon>
    </lineage>
</organism>
<dbReference type="InterPro" id="IPR007711">
    <property type="entry name" value="HigB-1"/>
</dbReference>
<dbReference type="Gene3D" id="3.30.2310.20">
    <property type="entry name" value="RelE-like"/>
    <property type="match status" value="1"/>
</dbReference>
<accession>A0A975GEF7</accession>
<dbReference type="AlphaFoldDB" id="A0A975GEF7"/>
<gene>
    <name evidence="1" type="primary">higB1</name>
    <name evidence="1" type="ORF">dnl_03780</name>
</gene>
<sequence>MIVSFKNKETEKIFNRRFSKKLPHDIQRKALEKLWMIDVADDLSALRIPPGNRLEALEHDRKGQYSIRINDQWRICFKWNRNNAYDVEIEDYH</sequence>
<evidence type="ECO:0000313" key="1">
    <source>
        <dbReference type="EMBL" id="QTA78163.1"/>
    </source>
</evidence>
<dbReference type="RefSeq" id="WP_207690057.1">
    <property type="nucleotide sequence ID" value="NZ_CP061799.1"/>
</dbReference>
<evidence type="ECO:0000313" key="2">
    <source>
        <dbReference type="Proteomes" id="UP000663720"/>
    </source>
</evidence>
<name>A0A975GEF7_9BACT</name>
<dbReference type="PANTHER" id="PTHR40266">
    <property type="entry name" value="TOXIN HIGB-1"/>
    <property type="match status" value="1"/>
</dbReference>
<keyword evidence="2" id="KW-1185">Reference proteome</keyword>